<evidence type="ECO:0000313" key="2">
    <source>
        <dbReference type="Proteomes" id="UP001055185"/>
    </source>
</evidence>
<dbReference type="EMBL" id="BQKV01000081">
    <property type="protein sequence ID" value="GJN65334.1"/>
    <property type="molecule type" value="Genomic_DNA"/>
</dbReference>
<accession>A0AA37IZR9</accession>
<comment type="caution">
    <text evidence="1">The sequence shown here is derived from an EMBL/GenBank/DDBJ whole genome shotgun (WGS) entry which is preliminary data.</text>
</comment>
<sequence>MQQKHKIIFEYMGGTVTAYKTQAEIAVMLKYPDLKLISVNDSGVCYRSKKRKERGRKMDKRKKLLMDVMLEHSRQINQLLEMGANTTDRKKFNQYTAITRKITESLNNIHKMESELGTCNFEIMKMKLKPCISLLESTKAEIERLQK</sequence>
<gene>
    <name evidence="1" type="ORF">JCM17207_19590</name>
</gene>
<protein>
    <submittedName>
        <fullName evidence="1">Uncharacterized protein</fullName>
    </submittedName>
</protein>
<keyword evidence="2" id="KW-1185">Reference proteome</keyword>
<reference evidence="1" key="1">
    <citation type="journal article" date="2022" name="Int. J. Syst. Evol. Microbiol.">
        <title>Genome-based, phenotypic and chemotaxonomic classification of Faecalibacterium strains: proposal of three novel species Faecalibacterium duncaniae sp. nov., Faecalibacterium hattorii sp. nov. and Faecalibacterium gallinarum sp. nov. .</title>
        <authorList>
            <person name="Sakamoto M."/>
            <person name="Sakurai N."/>
            <person name="Tanno H."/>
            <person name="Iino T."/>
            <person name="Ohkuma M."/>
            <person name="Endo A."/>
        </authorList>
    </citation>
    <scope>NUCLEOTIDE SEQUENCE</scope>
    <source>
        <strain evidence="1">JCM 17207</strain>
    </source>
</reference>
<dbReference type="RefSeq" id="WP_238317571.1">
    <property type="nucleotide sequence ID" value="NZ_BQKV01000081.1"/>
</dbReference>
<name>A0AA37IZR9_9FIRM</name>
<organism evidence="1 2">
    <name type="scientific">Faecalibacterium gallinarum</name>
    <dbReference type="NCBI Taxonomy" id="2903556"/>
    <lineage>
        <taxon>Bacteria</taxon>
        <taxon>Bacillati</taxon>
        <taxon>Bacillota</taxon>
        <taxon>Clostridia</taxon>
        <taxon>Eubacteriales</taxon>
        <taxon>Oscillospiraceae</taxon>
        <taxon>Faecalibacterium</taxon>
    </lineage>
</organism>
<dbReference type="AlphaFoldDB" id="A0AA37IZR9"/>
<dbReference type="Proteomes" id="UP001055185">
    <property type="component" value="Unassembled WGS sequence"/>
</dbReference>
<proteinExistence type="predicted"/>
<evidence type="ECO:0000313" key="1">
    <source>
        <dbReference type="EMBL" id="GJN65334.1"/>
    </source>
</evidence>